<name>A0ABW9F6A1_9FIRM</name>
<comment type="similarity">
    <text evidence="1 8">Belongs to the RecN family.</text>
</comment>
<keyword evidence="11" id="KW-1185">Reference proteome</keyword>
<dbReference type="PANTHER" id="PTHR11059:SF0">
    <property type="entry name" value="DNA REPAIR PROTEIN RECN"/>
    <property type="match status" value="1"/>
</dbReference>
<comment type="function">
    <text evidence="8">May be involved in recombinational repair of damaged DNA.</text>
</comment>
<evidence type="ECO:0000256" key="8">
    <source>
        <dbReference type="PIRNR" id="PIRNR003128"/>
    </source>
</evidence>
<dbReference type="RefSeq" id="WP_408105115.1">
    <property type="nucleotide sequence ID" value="NZ_JBFNFH010000003.1"/>
</dbReference>
<dbReference type="CDD" id="cd03241">
    <property type="entry name" value="ABC_RecN"/>
    <property type="match status" value="1"/>
</dbReference>
<evidence type="ECO:0000256" key="1">
    <source>
        <dbReference type="ARBA" id="ARBA00009441"/>
    </source>
</evidence>
<feature type="coiled-coil region" evidence="9">
    <location>
        <begin position="328"/>
        <end position="362"/>
    </location>
</feature>
<dbReference type="Proteomes" id="UP001629536">
    <property type="component" value="Unassembled WGS sequence"/>
</dbReference>
<dbReference type="SUPFAM" id="SSF52540">
    <property type="entry name" value="P-loop containing nucleoside triphosphate hydrolases"/>
    <property type="match status" value="1"/>
</dbReference>
<sequence>MLLNLYVKNFAIIKQININFDNGLNILSGETGSGKSLLLKALSLIKGERFSKDYIGKFDLKTIVEAVFTSNDGINNLLLENNIDVDENIILTRIFDQNSSVTKINNRACSVKFMSQIANLLFDIHGQHSQLVVLDKSNYISLIDKFDKTTDILKNSLSENLKTLNKLNDEISKLEISDDELEREKDLLKYQINEIESFNFNEYDEDKLNKEYKKLTNQTELINGTNAIIDAVSQSNKSLSVKEIINMLYDKLLDLERLDSDLKDLTSDILNIKELVYDFSRNIENYSYTLDIDEERIQVIEDIFSAFHVLKLKYGKTPEEILEFLESIKSRFNILNNIEKRRNELENEISKINNENKKIANELTSKRKHIISELEFKIINELSEMNMLNIDFKIQLNKSEKISKNGHDDIDFMISTNKGQELKSLSSVSSGGEISRFMLALKAALIDKEDLSTIIFDEIDTGISGKTADIVGNKLKKISKVCQLIVISHLAQIASKSDTHYLISKDIENDFTITSIEKLNYDGKVKEIARLISGIDITQNSIDAAKELLKENL</sequence>
<dbReference type="PANTHER" id="PTHR11059">
    <property type="entry name" value="DNA REPAIR PROTEIN RECN"/>
    <property type="match status" value="1"/>
</dbReference>
<accession>A0ABW9F6A1</accession>
<organism evidence="10 11">
    <name type="scientific">Helcococcus bovis</name>
    <dbReference type="NCBI Taxonomy" id="3153252"/>
    <lineage>
        <taxon>Bacteria</taxon>
        <taxon>Bacillati</taxon>
        <taxon>Bacillota</taxon>
        <taxon>Tissierellia</taxon>
        <taxon>Tissierellales</taxon>
        <taxon>Peptoniphilaceae</taxon>
        <taxon>Helcococcus</taxon>
    </lineage>
</organism>
<dbReference type="PIRSF" id="PIRSF003128">
    <property type="entry name" value="RecN"/>
    <property type="match status" value="1"/>
</dbReference>
<evidence type="ECO:0000256" key="2">
    <source>
        <dbReference type="ARBA" id="ARBA00021315"/>
    </source>
</evidence>
<comment type="caution">
    <text evidence="10">The sequence shown here is derived from an EMBL/GenBank/DDBJ whole genome shotgun (WGS) entry which is preliminary data.</text>
</comment>
<dbReference type="EMBL" id="JBFNFH010000003">
    <property type="protein sequence ID" value="MFM1524513.1"/>
    <property type="molecule type" value="Genomic_DNA"/>
</dbReference>
<evidence type="ECO:0000256" key="4">
    <source>
        <dbReference type="ARBA" id="ARBA00022763"/>
    </source>
</evidence>
<dbReference type="NCBIfam" id="TIGR00634">
    <property type="entry name" value="recN"/>
    <property type="match status" value="1"/>
</dbReference>
<keyword evidence="4 8" id="KW-0227">DNA damage</keyword>
<evidence type="ECO:0000313" key="10">
    <source>
        <dbReference type="EMBL" id="MFM1524513.1"/>
    </source>
</evidence>
<proteinExistence type="inferred from homology"/>
<evidence type="ECO:0000313" key="11">
    <source>
        <dbReference type="Proteomes" id="UP001629536"/>
    </source>
</evidence>
<protein>
    <recommendedName>
        <fullName evidence="2 8">DNA repair protein RecN</fullName>
    </recommendedName>
    <alternativeName>
        <fullName evidence="7 8">Recombination protein N</fullName>
    </alternativeName>
</protein>
<evidence type="ECO:0000256" key="5">
    <source>
        <dbReference type="ARBA" id="ARBA00022840"/>
    </source>
</evidence>
<dbReference type="Gene3D" id="3.40.50.300">
    <property type="entry name" value="P-loop containing nucleotide triphosphate hydrolases"/>
    <property type="match status" value="2"/>
</dbReference>
<dbReference type="InterPro" id="IPR027417">
    <property type="entry name" value="P-loop_NTPase"/>
</dbReference>
<reference evidence="10 11" key="1">
    <citation type="journal article" date="2024" name="Front. Microbiol.">
        <title>Pangenomic and biochemical analyses of Helcococcus ovis reveal widespread tetracycline resistance and a novel bacterial species, Helcococcus bovis.</title>
        <authorList>
            <person name="Cunha F."/>
            <person name="Zhai Y."/>
            <person name="Casaro S."/>
            <person name="Jones K.L."/>
            <person name="Hernandez M."/>
            <person name="Bisinotto R.S."/>
            <person name="Kariyawasam S."/>
            <person name="Brown M.B."/>
            <person name="Phillips A."/>
            <person name="Jeong K.C."/>
            <person name="Galvao K.N."/>
        </authorList>
    </citation>
    <scope>NUCLEOTIDE SEQUENCE [LARGE SCALE GENOMIC DNA]</scope>
    <source>
        <strain evidence="10 11">KG197</strain>
    </source>
</reference>
<evidence type="ECO:0000256" key="7">
    <source>
        <dbReference type="ARBA" id="ARBA00033408"/>
    </source>
</evidence>
<keyword evidence="3" id="KW-0547">Nucleotide-binding</keyword>
<gene>
    <name evidence="10" type="primary">recN</name>
    <name evidence="10" type="ORF">ABGF40_02390</name>
</gene>
<keyword evidence="6 8" id="KW-0234">DNA repair</keyword>
<keyword evidence="5" id="KW-0067">ATP-binding</keyword>
<keyword evidence="9" id="KW-0175">Coiled coil</keyword>
<evidence type="ECO:0000256" key="6">
    <source>
        <dbReference type="ARBA" id="ARBA00023204"/>
    </source>
</evidence>
<feature type="coiled-coil region" evidence="9">
    <location>
        <begin position="154"/>
        <end position="184"/>
    </location>
</feature>
<evidence type="ECO:0000256" key="9">
    <source>
        <dbReference type="SAM" id="Coils"/>
    </source>
</evidence>
<evidence type="ECO:0000256" key="3">
    <source>
        <dbReference type="ARBA" id="ARBA00022741"/>
    </source>
</evidence>
<dbReference type="InterPro" id="IPR004604">
    <property type="entry name" value="DNA_recomb/repair_RecN"/>
</dbReference>